<organism evidence="2 3">
    <name type="scientific">Stegodyphus mimosarum</name>
    <name type="common">African social velvet spider</name>
    <dbReference type="NCBI Taxonomy" id="407821"/>
    <lineage>
        <taxon>Eukaryota</taxon>
        <taxon>Metazoa</taxon>
        <taxon>Ecdysozoa</taxon>
        <taxon>Arthropoda</taxon>
        <taxon>Chelicerata</taxon>
        <taxon>Arachnida</taxon>
        <taxon>Araneae</taxon>
        <taxon>Araneomorphae</taxon>
        <taxon>Entelegynae</taxon>
        <taxon>Eresoidea</taxon>
        <taxon>Eresidae</taxon>
        <taxon>Stegodyphus</taxon>
    </lineage>
</organism>
<proteinExistence type="predicted"/>
<evidence type="ECO:0000313" key="2">
    <source>
        <dbReference type="EMBL" id="KFM80787.1"/>
    </source>
</evidence>
<dbReference type="PRINTS" id="PR00180">
    <property type="entry name" value="CRETINALDHBP"/>
</dbReference>
<dbReference type="Gene3D" id="1.10.8.20">
    <property type="entry name" value="N-terminal domain of phosphatidylinositol transfer protein sec14p"/>
    <property type="match status" value="1"/>
</dbReference>
<dbReference type="GO" id="GO:1902936">
    <property type="term" value="F:phosphatidylinositol bisphosphate binding"/>
    <property type="evidence" value="ECO:0007669"/>
    <property type="project" value="TreeGrafter"/>
</dbReference>
<evidence type="ECO:0000259" key="1">
    <source>
        <dbReference type="PROSITE" id="PS50191"/>
    </source>
</evidence>
<keyword evidence="3" id="KW-1185">Reference proteome</keyword>
<dbReference type="InterPro" id="IPR011074">
    <property type="entry name" value="CRAL/TRIO_N_dom"/>
</dbReference>
<dbReference type="SUPFAM" id="SSF46938">
    <property type="entry name" value="CRAL/TRIO N-terminal domain"/>
    <property type="match status" value="1"/>
</dbReference>
<dbReference type="AlphaFoldDB" id="A0A087UTU8"/>
<dbReference type="InterPro" id="IPR036273">
    <property type="entry name" value="CRAL/TRIO_N_dom_sf"/>
</dbReference>
<name>A0A087UTU8_STEMI</name>
<dbReference type="PROSITE" id="PS50191">
    <property type="entry name" value="CRAL_TRIO"/>
    <property type="match status" value="1"/>
</dbReference>
<dbReference type="SMART" id="SM01100">
    <property type="entry name" value="CRAL_TRIO_N"/>
    <property type="match status" value="1"/>
</dbReference>
<dbReference type="InterPro" id="IPR001251">
    <property type="entry name" value="CRAL-TRIO_dom"/>
</dbReference>
<dbReference type="PANTHER" id="PTHR10174:SF130">
    <property type="entry name" value="ALPHA-TOCOPHEROL TRANSFER PROTEIN-LIKE"/>
    <property type="match status" value="1"/>
</dbReference>
<dbReference type="Pfam" id="PF00650">
    <property type="entry name" value="CRAL_TRIO"/>
    <property type="match status" value="1"/>
</dbReference>
<accession>A0A087UTU8</accession>
<sequence>MDDQFLLLFLRNKKHNVERAFKTLRNYYFFKKKYSRVFTDFLPSEHEKVISMNCYSPMPFTDSHGRTIVVCQPGRYKWEESSVDAFMAFAVDLGILLNKTEAFSICGAVLIFDLKDFSMETLLKFVSLKFLIFAFRCLQDCLPYSMKGIHVVNEPSFFQTCYGAIKLALPEKIRKRVFFHGSNLQGLHKYVTPEVLPEELGGNLGPVDNTEFLKFALNQESLFKDMIKCGFKKTTSPKSE</sequence>
<dbReference type="GO" id="GO:0016020">
    <property type="term" value="C:membrane"/>
    <property type="evidence" value="ECO:0007669"/>
    <property type="project" value="TreeGrafter"/>
</dbReference>
<dbReference type="OMA" id="HRALMLC"/>
<dbReference type="Proteomes" id="UP000054359">
    <property type="component" value="Unassembled WGS sequence"/>
</dbReference>
<reference evidence="2 3" key="1">
    <citation type="submission" date="2013-11" db="EMBL/GenBank/DDBJ databases">
        <title>Genome sequencing of Stegodyphus mimosarum.</title>
        <authorList>
            <person name="Bechsgaard J."/>
        </authorList>
    </citation>
    <scope>NUCLEOTIDE SEQUENCE [LARGE SCALE GENOMIC DNA]</scope>
</reference>
<dbReference type="Gene3D" id="3.40.525.10">
    <property type="entry name" value="CRAL-TRIO lipid binding domain"/>
    <property type="match status" value="1"/>
</dbReference>
<feature type="non-terminal residue" evidence="2">
    <location>
        <position position="240"/>
    </location>
</feature>
<feature type="domain" description="CRAL-TRIO" evidence="1">
    <location>
        <begin position="42"/>
        <end position="208"/>
    </location>
</feature>
<dbReference type="CDD" id="cd00170">
    <property type="entry name" value="SEC14"/>
    <property type="match status" value="1"/>
</dbReference>
<protein>
    <submittedName>
        <fullName evidence="2">Alpha-tocopherol transfer protein-like protein</fullName>
    </submittedName>
</protein>
<gene>
    <name evidence="2" type="ORF">X975_06735</name>
</gene>
<evidence type="ECO:0000313" key="3">
    <source>
        <dbReference type="Proteomes" id="UP000054359"/>
    </source>
</evidence>
<dbReference type="PANTHER" id="PTHR10174">
    <property type="entry name" value="ALPHA-TOCOPHEROL TRANSFER PROTEIN-RELATED"/>
    <property type="match status" value="1"/>
</dbReference>
<dbReference type="OrthoDB" id="75724at2759"/>
<dbReference type="STRING" id="407821.A0A087UTU8"/>
<dbReference type="EMBL" id="KK121584">
    <property type="protein sequence ID" value="KFM80787.1"/>
    <property type="molecule type" value="Genomic_DNA"/>
</dbReference>
<dbReference type="SMART" id="SM00516">
    <property type="entry name" value="SEC14"/>
    <property type="match status" value="1"/>
</dbReference>
<dbReference type="Gene3D" id="1.20.5.1200">
    <property type="entry name" value="Alpha-tocopherol transfer"/>
    <property type="match status" value="1"/>
</dbReference>
<dbReference type="SUPFAM" id="SSF52087">
    <property type="entry name" value="CRAL/TRIO domain"/>
    <property type="match status" value="1"/>
</dbReference>
<dbReference type="InterPro" id="IPR036865">
    <property type="entry name" value="CRAL-TRIO_dom_sf"/>
</dbReference>